<proteinExistence type="predicted"/>
<dbReference type="EMBL" id="FN653076">
    <property type="protein sequence ID" value="CBY11115.1"/>
    <property type="molecule type" value="Genomic_DNA"/>
</dbReference>
<dbReference type="GO" id="GO:0007160">
    <property type="term" value="P:cell-matrix adhesion"/>
    <property type="evidence" value="ECO:0007669"/>
    <property type="project" value="TreeGrafter"/>
</dbReference>
<dbReference type="GO" id="GO:0005178">
    <property type="term" value="F:integrin binding"/>
    <property type="evidence" value="ECO:0007669"/>
    <property type="project" value="TreeGrafter"/>
</dbReference>
<dbReference type="OrthoDB" id="5317514at2759"/>
<protein>
    <submittedName>
        <fullName evidence="3">Uncharacterized protein</fullName>
    </submittedName>
</protein>
<dbReference type="Gene3D" id="1.20.5.930">
    <property type="entry name" value="Bicelle-embedded integrin alpha(iib) transmembrane segment"/>
    <property type="match status" value="1"/>
</dbReference>
<dbReference type="GO" id="GO:0098609">
    <property type="term" value="P:cell-cell adhesion"/>
    <property type="evidence" value="ECO:0007669"/>
    <property type="project" value="TreeGrafter"/>
</dbReference>
<keyword evidence="1" id="KW-0325">Glycoprotein</keyword>
<organism evidence="3">
    <name type="scientific">Oikopleura dioica</name>
    <name type="common">Tunicate</name>
    <dbReference type="NCBI Taxonomy" id="34765"/>
    <lineage>
        <taxon>Eukaryota</taxon>
        <taxon>Metazoa</taxon>
        <taxon>Chordata</taxon>
        <taxon>Tunicata</taxon>
        <taxon>Appendicularia</taxon>
        <taxon>Copelata</taxon>
        <taxon>Oikopleuridae</taxon>
        <taxon>Oikopleura</taxon>
    </lineage>
</organism>
<dbReference type="InterPro" id="IPR028994">
    <property type="entry name" value="Integrin_alpha_N"/>
</dbReference>
<keyword evidence="2" id="KW-0812">Transmembrane</keyword>
<dbReference type="InParanoid" id="E4XMA8"/>
<evidence type="ECO:0000313" key="3">
    <source>
        <dbReference type="EMBL" id="CBY11115.1"/>
    </source>
</evidence>
<dbReference type="GO" id="GO:0033627">
    <property type="term" value="P:cell adhesion mediated by integrin"/>
    <property type="evidence" value="ECO:0007669"/>
    <property type="project" value="TreeGrafter"/>
</dbReference>
<evidence type="ECO:0000256" key="1">
    <source>
        <dbReference type="ARBA" id="ARBA00023180"/>
    </source>
</evidence>
<dbReference type="PANTHER" id="PTHR23220:SF133">
    <property type="entry name" value="INTEGRIN ALPHA-PS2"/>
    <property type="match status" value="1"/>
</dbReference>
<evidence type="ECO:0000256" key="2">
    <source>
        <dbReference type="SAM" id="Phobius"/>
    </source>
</evidence>
<dbReference type="GO" id="GO:0008305">
    <property type="term" value="C:integrin complex"/>
    <property type="evidence" value="ECO:0007669"/>
    <property type="project" value="InterPro"/>
</dbReference>
<sequence>MRVWKRPGIWSIFLGTKIYGFNIEDKAPVEHVGEIDSFFGFSADISSRGKILIGAPKFQGNGSVYECGINFQRPSSCEKIEDPTFLDAYGDDIRSIVPLEDLGHRYLGASVKYSSNNEKIYCAPGDGRWISKNYGRTRGLVESDIPAFVRGEGDFRFRRFGSCWIEDEMYQLFSTGKGKGWKILNREESSSRDVVISALNTRNANGVLASYTSVNAGSRVFSTDKALKDQVSGLEMTRKEGFKAGTDFIEFTFGPFAGKLLVGAPQFDGVTKNGIAMIFDEEKTDSVFFQPAQFTQLDERSDQAGEQFGHSLALGKISSGGAGWLAIGAPTWTDLKRVKANLGRVYLYEMNENGDFEARKILKGDEEDQFFGNAIVGGVDLNYDGFDDLIVASKNKISIFNGDRDELINTEIEPQIIQTSSMTRQLTVARNLLLAGLPEDSKVKVYQTRPVIEVTFKQIMDDKLIPDSSVSETIVEWRACATFVQKNSRNKNGEKVILDGSTVTVTLDSKYSSPRMTYNSKSELELPLRSKNNEMCTRKIQLIVKSNELSSKIEPIVLTAKVNPKIPEGKMHPILSPISKIEVERELEFDRNCPPKNLCNSKLFAENIISIDQPSLTNPSQKLKNSIIMDTKNTIKIKSSLTVGPQQSYGAVLEYSHPLITANTTAFTKGSKKCEQKDGVRTCQIGNPLRPGDYEYETTFTFDSPKASEEISTLKVSFFNENKQPKSTSFNQQIANSIVHNIHIASKTYVKSGEFPDEPVSKAFYDDEKEGIAKETLEFEVKFQIFNFGPANFKNIFERVRAFYPSVFETEKGDKLDVLAPKSMKLQQTKGKEVLTTVKCDHKKIRKARSQSTEVQDATNFQNYGCENAAECHEIYCPAPSRAIEFKDGHRLTLMINFEVDKELFYEVRNHSRIFTRMDLNIQEEDFKYGFGATEIQKTITNELQVQLKSLSRSEQIPFWIIIVAALSAFFIILIVVLIMWKKKCFEYGPKTTQATMTKAENAPMLHANTEDIQ</sequence>
<dbReference type="SUPFAM" id="SSF69318">
    <property type="entry name" value="Integrin alpha N-terminal domain"/>
    <property type="match status" value="1"/>
</dbReference>
<name>E4XMA8_OIKDI</name>
<reference evidence="3" key="1">
    <citation type="journal article" date="2010" name="Science">
        <title>Plasticity of animal genome architecture unmasked by rapid evolution of a pelagic tunicate.</title>
        <authorList>
            <person name="Denoeud F."/>
            <person name="Henriet S."/>
            <person name="Mungpakdee S."/>
            <person name="Aury J.M."/>
            <person name="Da Silva C."/>
            <person name="Brinkmann H."/>
            <person name="Mikhaleva J."/>
            <person name="Olsen L.C."/>
            <person name="Jubin C."/>
            <person name="Canestro C."/>
            <person name="Bouquet J.M."/>
            <person name="Danks G."/>
            <person name="Poulain J."/>
            <person name="Campsteijn C."/>
            <person name="Adamski M."/>
            <person name="Cross I."/>
            <person name="Yadetie F."/>
            <person name="Muffato M."/>
            <person name="Louis A."/>
            <person name="Butcher S."/>
            <person name="Tsagkogeorga G."/>
            <person name="Konrad A."/>
            <person name="Singh S."/>
            <person name="Jensen M.F."/>
            <person name="Cong E.H."/>
            <person name="Eikeseth-Otteraa H."/>
            <person name="Noel B."/>
            <person name="Anthouard V."/>
            <person name="Porcel B.M."/>
            <person name="Kachouri-Lafond R."/>
            <person name="Nishino A."/>
            <person name="Ugolini M."/>
            <person name="Chourrout P."/>
            <person name="Nishida H."/>
            <person name="Aasland R."/>
            <person name="Huzurbazar S."/>
            <person name="Westhof E."/>
            <person name="Delsuc F."/>
            <person name="Lehrach H."/>
            <person name="Reinhardt R."/>
            <person name="Weissenbach J."/>
            <person name="Roy S.W."/>
            <person name="Artiguenave F."/>
            <person name="Postlethwait J.H."/>
            <person name="Manak J.R."/>
            <person name="Thompson E.M."/>
            <person name="Jaillon O."/>
            <person name="Du Pasquier L."/>
            <person name="Boudinot P."/>
            <person name="Liberles D.A."/>
            <person name="Volff J.N."/>
            <person name="Philippe H."/>
            <person name="Lenhard B."/>
            <person name="Roest Crollius H."/>
            <person name="Wincker P."/>
            <person name="Chourrout D."/>
        </authorList>
    </citation>
    <scope>NUCLEOTIDE SEQUENCE [LARGE SCALE GENOMIC DNA]</scope>
</reference>
<dbReference type="AlphaFoldDB" id="E4XMA8"/>
<dbReference type="Gene3D" id="2.60.40.1460">
    <property type="entry name" value="Integrin domains. Chain A, domain 2"/>
    <property type="match status" value="1"/>
</dbReference>
<keyword evidence="2" id="KW-0472">Membrane</keyword>
<evidence type="ECO:0000313" key="4">
    <source>
        <dbReference type="Proteomes" id="UP000001307"/>
    </source>
</evidence>
<accession>E4XMA8</accession>
<gene>
    <name evidence="3" type="ORF">GSOID_T00015294001</name>
</gene>
<dbReference type="InterPro" id="IPR000413">
    <property type="entry name" value="Integrin_alpha"/>
</dbReference>
<dbReference type="Gene3D" id="2.130.10.130">
    <property type="entry name" value="Integrin alpha, N-terminal"/>
    <property type="match status" value="1"/>
</dbReference>
<dbReference type="PANTHER" id="PTHR23220">
    <property type="entry name" value="INTEGRIN ALPHA"/>
    <property type="match status" value="1"/>
</dbReference>
<dbReference type="Proteomes" id="UP000001307">
    <property type="component" value="Unassembled WGS sequence"/>
</dbReference>
<keyword evidence="2" id="KW-1133">Transmembrane helix</keyword>
<dbReference type="InterPro" id="IPR013519">
    <property type="entry name" value="Int_alpha_beta-p"/>
</dbReference>
<dbReference type="GO" id="GO:0007229">
    <property type="term" value="P:integrin-mediated signaling pathway"/>
    <property type="evidence" value="ECO:0007669"/>
    <property type="project" value="TreeGrafter"/>
</dbReference>
<dbReference type="SMART" id="SM00191">
    <property type="entry name" value="Int_alpha"/>
    <property type="match status" value="3"/>
</dbReference>
<dbReference type="PRINTS" id="PR01185">
    <property type="entry name" value="INTEGRINA"/>
</dbReference>
<dbReference type="GO" id="GO:0009897">
    <property type="term" value="C:external side of plasma membrane"/>
    <property type="evidence" value="ECO:0007669"/>
    <property type="project" value="TreeGrafter"/>
</dbReference>
<keyword evidence="4" id="KW-1185">Reference proteome</keyword>
<feature type="transmembrane region" description="Helical" evidence="2">
    <location>
        <begin position="957"/>
        <end position="981"/>
    </location>
</feature>